<reference evidence="1" key="1">
    <citation type="submission" date="2018-01" db="EMBL/GenBank/DDBJ databases">
        <title>An insight into the sialome of Amazonian anophelines.</title>
        <authorList>
            <person name="Ribeiro J.M."/>
            <person name="Scarpassa V."/>
            <person name="Calvo E."/>
        </authorList>
    </citation>
    <scope>NUCLEOTIDE SEQUENCE</scope>
    <source>
        <tissue evidence="1">Salivary glands</tissue>
    </source>
</reference>
<name>A0A2M4B4D2_9DIPT</name>
<sequence>MAKGSGAAAAGLGLHFIPVANPFSISHSLSHSLSRSRNAYRQQRIGILLNAPGLTWRGGLVTTAAAAAAVVT</sequence>
<organism evidence="1">
    <name type="scientific">Anopheles triannulatus</name>
    <dbReference type="NCBI Taxonomy" id="58253"/>
    <lineage>
        <taxon>Eukaryota</taxon>
        <taxon>Metazoa</taxon>
        <taxon>Ecdysozoa</taxon>
        <taxon>Arthropoda</taxon>
        <taxon>Hexapoda</taxon>
        <taxon>Insecta</taxon>
        <taxon>Pterygota</taxon>
        <taxon>Neoptera</taxon>
        <taxon>Endopterygota</taxon>
        <taxon>Diptera</taxon>
        <taxon>Nematocera</taxon>
        <taxon>Culicoidea</taxon>
        <taxon>Culicidae</taxon>
        <taxon>Anophelinae</taxon>
        <taxon>Anopheles</taxon>
    </lineage>
</organism>
<proteinExistence type="predicted"/>
<protein>
    <submittedName>
        <fullName evidence="1">Putative secreted protein</fullName>
    </submittedName>
</protein>
<accession>A0A2M4B4D2</accession>
<dbReference type="EMBL" id="GGFK01014594">
    <property type="protein sequence ID" value="MBW47915.1"/>
    <property type="molecule type" value="Transcribed_RNA"/>
</dbReference>
<evidence type="ECO:0000313" key="1">
    <source>
        <dbReference type="EMBL" id="MBW47915.1"/>
    </source>
</evidence>
<dbReference type="AlphaFoldDB" id="A0A2M4B4D2"/>